<dbReference type="PANTHER" id="PTHR42788:SF13">
    <property type="entry name" value="ALIPHATIC SULFONATES IMPORT ATP-BINDING PROTEIN SSUB"/>
    <property type="match status" value="1"/>
</dbReference>
<feature type="domain" description="ABC transporter" evidence="4">
    <location>
        <begin position="2"/>
        <end position="201"/>
    </location>
</feature>
<keyword evidence="3 5" id="KW-0067">ATP-binding</keyword>
<dbReference type="SMART" id="SM00382">
    <property type="entry name" value="AAA"/>
    <property type="match status" value="1"/>
</dbReference>
<dbReference type="InterPro" id="IPR003439">
    <property type="entry name" value="ABC_transporter-like_ATP-bd"/>
</dbReference>
<dbReference type="SUPFAM" id="SSF52540">
    <property type="entry name" value="P-loop containing nucleoside triphosphate hydrolases"/>
    <property type="match status" value="1"/>
</dbReference>
<evidence type="ECO:0000259" key="4">
    <source>
        <dbReference type="PROSITE" id="PS50893"/>
    </source>
</evidence>
<dbReference type="AlphaFoldDB" id="A0A7W0CCU2"/>
<organism evidence="5 6">
    <name type="scientific">Desulfosalsimonas propionicica</name>
    <dbReference type="NCBI Taxonomy" id="332175"/>
    <lineage>
        <taxon>Bacteria</taxon>
        <taxon>Pseudomonadati</taxon>
        <taxon>Thermodesulfobacteriota</taxon>
        <taxon>Desulfobacteria</taxon>
        <taxon>Desulfobacterales</taxon>
        <taxon>Desulfosalsimonadaceae</taxon>
        <taxon>Desulfosalsimonas</taxon>
    </lineage>
</organism>
<proteinExistence type="predicted"/>
<dbReference type="Gene3D" id="3.40.50.300">
    <property type="entry name" value="P-loop containing nucleotide triphosphate hydrolases"/>
    <property type="match status" value="1"/>
</dbReference>
<reference evidence="5 6" key="1">
    <citation type="submission" date="2020-07" db="EMBL/GenBank/DDBJ databases">
        <title>Genomic Encyclopedia of Type Strains, Phase IV (KMG-IV): sequencing the most valuable type-strain genomes for metagenomic binning, comparative biology and taxonomic classification.</title>
        <authorList>
            <person name="Goeker M."/>
        </authorList>
    </citation>
    <scope>NUCLEOTIDE SEQUENCE [LARGE SCALE GENOMIC DNA]</scope>
    <source>
        <strain evidence="5 6">DSM 17721</strain>
    </source>
</reference>
<dbReference type="PANTHER" id="PTHR42788">
    <property type="entry name" value="TAURINE IMPORT ATP-BINDING PROTEIN-RELATED"/>
    <property type="match status" value="1"/>
</dbReference>
<keyword evidence="1" id="KW-0813">Transport</keyword>
<dbReference type="InterPro" id="IPR003593">
    <property type="entry name" value="AAA+_ATPase"/>
</dbReference>
<accession>A0A7W0CCU2</accession>
<dbReference type="GO" id="GO:0005524">
    <property type="term" value="F:ATP binding"/>
    <property type="evidence" value="ECO:0007669"/>
    <property type="project" value="UniProtKB-KW"/>
</dbReference>
<keyword evidence="2" id="KW-0547">Nucleotide-binding</keyword>
<keyword evidence="6" id="KW-1185">Reference proteome</keyword>
<evidence type="ECO:0000313" key="5">
    <source>
        <dbReference type="EMBL" id="MBA2883269.1"/>
    </source>
</evidence>
<dbReference type="InterPro" id="IPR017871">
    <property type="entry name" value="ABC_transporter-like_CS"/>
</dbReference>
<sequence length="201" mass="22152">MIEFCNVAKDFQNFSVLKNITFSVSKGEVVGIAGKSGAGKSTILKLVSGILQPTKGSVATKAFRLGYVFQKPRLLAWKTALDNAILPLRAMGVARREAMATGKDLMDYLGLQGFDNTYPAQLSGGMCQRVAIARALLTKPDLLLMDEPFNGMDSILKDNIFQLLEKKIIQYDATVLYVSHNTDELSRLSSRVIYLEKGRLL</sequence>
<gene>
    <name evidence="5" type="ORF">HNR65_003636</name>
</gene>
<dbReference type="Proteomes" id="UP000525298">
    <property type="component" value="Unassembled WGS sequence"/>
</dbReference>
<dbReference type="InterPro" id="IPR050166">
    <property type="entry name" value="ABC_transporter_ATP-bind"/>
</dbReference>
<dbReference type="PROSITE" id="PS50893">
    <property type="entry name" value="ABC_TRANSPORTER_2"/>
    <property type="match status" value="1"/>
</dbReference>
<evidence type="ECO:0000313" key="6">
    <source>
        <dbReference type="Proteomes" id="UP000525298"/>
    </source>
</evidence>
<protein>
    <submittedName>
        <fullName evidence="5">NitT/TauT family transport system ATP-binding protein</fullName>
    </submittedName>
</protein>
<dbReference type="EMBL" id="JACDUS010000025">
    <property type="protein sequence ID" value="MBA2883269.1"/>
    <property type="molecule type" value="Genomic_DNA"/>
</dbReference>
<dbReference type="GO" id="GO:0016887">
    <property type="term" value="F:ATP hydrolysis activity"/>
    <property type="evidence" value="ECO:0007669"/>
    <property type="project" value="InterPro"/>
</dbReference>
<evidence type="ECO:0000256" key="1">
    <source>
        <dbReference type="ARBA" id="ARBA00022448"/>
    </source>
</evidence>
<dbReference type="RefSeq" id="WP_181552870.1">
    <property type="nucleotide sequence ID" value="NZ_JACDUS010000025.1"/>
</dbReference>
<evidence type="ECO:0000256" key="2">
    <source>
        <dbReference type="ARBA" id="ARBA00022741"/>
    </source>
</evidence>
<name>A0A7W0CCU2_9BACT</name>
<dbReference type="PROSITE" id="PS00211">
    <property type="entry name" value="ABC_TRANSPORTER_1"/>
    <property type="match status" value="1"/>
</dbReference>
<comment type="caution">
    <text evidence="5">The sequence shown here is derived from an EMBL/GenBank/DDBJ whole genome shotgun (WGS) entry which is preliminary data.</text>
</comment>
<dbReference type="Pfam" id="PF00005">
    <property type="entry name" value="ABC_tran"/>
    <property type="match status" value="1"/>
</dbReference>
<evidence type="ECO:0000256" key="3">
    <source>
        <dbReference type="ARBA" id="ARBA00022840"/>
    </source>
</evidence>
<dbReference type="InterPro" id="IPR027417">
    <property type="entry name" value="P-loop_NTPase"/>
</dbReference>